<feature type="transmembrane region" description="Helical" evidence="1">
    <location>
        <begin position="6"/>
        <end position="22"/>
    </location>
</feature>
<reference evidence="2" key="1">
    <citation type="journal article" date="2015" name="Nature">
        <title>Complex archaea that bridge the gap between prokaryotes and eukaryotes.</title>
        <authorList>
            <person name="Spang A."/>
            <person name="Saw J.H."/>
            <person name="Jorgensen S.L."/>
            <person name="Zaremba-Niedzwiedzka K."/>
            <person name="Martijn J."/>
            <person name="Lind A.E."/>
            <person name="van Eijk R."/>
            <person name="Schleper C."/>
            <person name="Guy L."/>
            <person name="Ettema T.J."/>
        </authorList>
    </citation>
    <scope>NUCLEOTIDE SEQUENCE</scope>
</reference>
<gene>
    <name evidence="2" type="ORF">LCGC14_2020170</name>
</gene>
<proteinExistence type="predicted"/>
<comment type="caution">
    <text evidence="2">The sequence shown here is derived from an EMBL/GenBank/DDBJ whole genome shotgun (WGS) entry which is preliminary data.</text>
</comment>
<keyword evidence="1" id="KW-1133">Transmembrane helix</keyword>
<dbReference type="AlphaFoldDB" id="A0A0F9HB22"/>
<sequence length="83" mass="9333">MINELFGDAVVGLFAGVLIGIIESWNKKVFFGLLVLGLIFVIIIHIFVGSPYSAEYQWWRTIFGVVFVVIGAKVGNFIYEETF</sequence>
<accession>A0A0F9HB22</accession>
<dbReference type="EMBL" id="LAZR01023319">
    <property type="protein sequence ID" value="KKL78905.1"/>
    <property type="molecule type" value="Genomic_DNA"/>
</dbReference>
<evidence type="ECO:0000256" key="1">
    <source>
        <dbReference type="SAM" id="Phobius"/>
    </source>
</evidence>
<protein>
    <submittedName>
        <fullName evidence="2">Uncharacterized protein</fullName>
    </submittedName>
</protein>
<evidence type="ECO:0000313" key="2">
    <source>
        <dbReference type="EMBL" id="KKL78905.1"/>
    </source>
</evidence>
<keyword evidence="1" id="KW-0812">Transmembrane</keyword>
<keyword evidence="1" id="KW-0472">Membrane</keyword>
<feature type="transmembrane region" description="Helical" evidence="1">
    <location>
        <begin position="29"/>
        <end position="52"/>
    </location>
</feature>
<feature type="transmembrane region" description="Helical" evidence="1">
    <location>
        <begin position="58"/>
        <end position="79"/>
    </location>
</feature>
<organism evidence="2">
    <name type="scientific">marine sediment metagenome</name>
    <dbReference type="NCBI Taxonomy" id="412755"/>
    <lineage>
        <taxon>unclassified sequences</taxon>
        <taxon>metagenomes</taxon>
        <taxon>ecological metagenomes</taxon>
    </lineage>
</organism>
<name>A0A0F9HB22_9ZZZZ</name>